<dbReference type="InterPro" id="IPR041698">
    <property type="entry name" value="Methyltransf_25"/>
</dbReference>
<evidence type="ECO:0000313" key="3">
    <source>
        <dbReference type="Proteomes" id="UP000027361"/>
    </source>
</evidence>
<proteinExistence type="predicted"/>
<reference evidence="2 3" key="1">
    <citation type="submission" date="2014-05" db="EMBL/GenBank/DDBJ databases">
        <title>Draft genome sequence of a rare smut relative, Tilletiaria anomala UBC 951.</title>
        <authorList>
            <consortium name="DOE Joint Genome Institute"/>
            <person name="Toome M."/>
            <person name="Kuo A."/>
            <person name="Henrissat B."/>
            <person name="Lipzen A."/>
            <person name="Tritt A."/>
            <person name="Yoshinaga Y."/>
            <person name="Zane M."/>
            <person name="Barry K."/>
            <person name="Grigoriev I.V."/>
            <person name="Spatafora J.W."/>
            <person name="Aimea M.C."/>
        </authorList>
    </citation>
    <scope>NUCLEOTIDE SEQUENCE [LARGE SCALE GENOMIC DNA]</scope>
    <source>
        <strain evidence="2 3">UBC 951</strain>
    </source>
</reference>
<dbReference type="GO" id="GO:0032259">
    <property type="term" value="P:methylation"/>
    <property type="evidence" value="ECO:0007669"/>
    <property type="project" value="UniProtKB-KW"/>
</dbReference>
<dbReference type="HOGENOM" id="CLU_010595_10_2_1"/>
<sequence>MLHLFGGPIGAPEALKVLEQGGKVLDVGCGPGSWIKQVANLYPKCKAFATDFAPTYSPVQVGDAAKVEFQVGDVLKSLPYNDGSFDFVQMRFFTGALKAHEWVPAVKEVYRVVKPGGWVQLIEPDGELRCRNGESADITDWNTRGMRGSLLKRGGDPLAGTRLDKFMAEAGFDSSTIRVDIASVPVDAKAGPLGALMEHDYLALVQTLAPILGPSWGITADEMVNWGKRIVHKCSEHQAFHNFVCAVARKSEKQST</sequence>
<dbReference type="GO" id="GO:0008168">
    <property type="term" value="F:methyltransferase activity"/>
    <property type="evidence" value="ECO:0007669"/>
    <property type="project" value="UniProtKB-KW"/>
</dbReference>
<accession>A0A066W7V9</accession>
<comment type="caution">
    <text evidence="2">The sequence shown here is derived from an EMBL/GenBank/DDBJ whole genome shotgun (WGS) entry which is preliminary data.</text>
</comment>
<dbReference type="OMA" id="MPANITY"/>
<keyword evidence="3" id="KW-1185">Reference proteome</keyword>
<dbReference type="OrthoDB" id="184880at2759"/>
<evidence type="ECO:0000259" key="1">
    <source>
        <dbReference type="Pfam" id="PF13649"/>
    </source>
</evidence>
<dbReference type="SUPFAM" id="SSF53335">
    <property type="entry name" value="S-adenosyl-L-methionine-dependent methyltransferases"/>
    <property type="match status" value="1"/>
</dbReference>
<dbReference type="InterPro" id="IPR029063">
    <property type="entry name" value="SAM-dependent_MTases_sf"/>
</dbReference>
<dbReference type="Gene3D" id="3.40.50.150">
    <property type="entry name" value="Vaccinia Virus protein VP39"/>
    <property type="match status" value="1"/>
</dbReference>
<dbReference type="PANTHER" id="PTHR43591:SF24">
    <property type="entry name" value="2-METHOXY-6-POLYPRENYL-1,4-BENZOQUINOL METHYLASE, MITOCHONDRIAL"/>
    <property type="match status" value="1"/>
</dbReference>
<organism evidence="2 3">
    <name type="scientific">Tilletiaria anomala (strain ATCC 24038 / CBS 436.72 / UBC 951)</name>
    <dbReference type="NCBI Taxonomy" id="1037660"/>
    <lineage>
        <taxon>Eukaryota</taxon>
        <taxon>Fungi</taxon>
        <taxon>Dikarya</taxon>
        <taxon>Basidiomycota</taxon>
        <taxon>Ustilaginomycotina</taxon>
        <taxon>Exobasidiomycetes</taxon>
        <taxon>Georgefischeriales</taxon>
        <taxon>Tilletiariaceae</taxon>
        <taxon>Tilletiaria</taxon>
    </lineage>
</organism>
<dbReference type="STRING" id="1037660.A0A066W7V9"/>
<dbReference type="InParanoid" id="A0A066W7V9"/>
<gene>
    <name evidence="2" type="ORF">K437DRAFT_255969</name>
</gene>
<dbReference type="RefSeq" id="XP_013243795.1">
    <property type="nucleotide sequence ID" value="XM_013388341.1"/>
</dbReference>
<feature type="domain" description="Methyltransferase" evidence="1">
    <location>
        <begin position="24"/>
        <end position="117"/>
    </location>
</feature>
<evidence type="ECO:0000313" key="2">
    <source>
        <dbReference type="EMBL" id="KDN47174.1"/>
    </source>
</evidence>
<keyword evidence="2" id="KW-0489">Methyltransferase</keyword>
<dbReference type="Proteomes" id="UP000027361">
    <property type="component" value="Unassembled WGS sequence"/>
</dbReference>
<name>A0A066W7V9_TILAU</name>
<keyword evidence="2" id="KW-0808">Transferase</keyword>
<dbReference type="CDD" id="cd02440">
    <property type="entry name" value="AdoMet_MTases"/>
    <property type="match status" value="1"/>
</dbReference>
<dbReference type="GeneID" id="25264294"/>
<protein>
    <submittedName>
        <fullName evidence="2">S-adenosyl-L-methionine-dependent methyltransferase</fullName>
    </submittedName>
</protein>
<dbReference type="Pfam" id="PF13649">
    <property type="entry name" value="Methyltransf_25"/>
    <property type="match status" value="1"/>
</dbReference>
<dbReference type="EMBL" id="JMSN01000031">
    <property type="protein sequence ID" value="KDN47174.1"/>
    <property type="molecule type" value="Genomic_DNA"/>
</dbReference>
<dbReference type="PANTHER" id="PTHR43591">
    <property type="entry name" value="METHYLTRANSFERASE"/>
    <property type="match status" value="1"/>
</dbReference>
<dbReference type="AlphaFoldDB" id="A0A066W7V9"/>